<feature type="signal peptide" evidence="1">
    <location>
        <begin position="1"/>
        <end position="30"/>
    </location>
</feature>
<dbReference type="SUPFAM" id="SSF49998">
    <property type="entry name" value="Amine oxidase catalytic domain"/>
    <property type="match status" value="1"/>
</dbReference>
<reference evidence="4" key="1">
    <citation type="submission" date="2020-05" db="EMBL/GenBank/DDBJ databases">
        <title>Frigoriglobus tundricola gen. nov., sp. nov., a psychrotolerant cellulolytic planctomycete of the family Gemmataceae with two divergent copies of 16S rRNA gene.</title>
        <authorList>
            <person name="Kulichevskaya I.S."/>
            <person name="Ivanova A.A."/>
            <person name="Naumoff D.G."/>
            <person name="Beletsky A.V."/>
            <person name="Rijpstra W.I.C."/>
            <person name="Sinninghe Damste J.S."/>
            <person name="Mardanov A.V."/>
            <person name="Ravin N.V."/>
            <person name="Dedysh S.N."/>
        </authorList>
    </citation>
    <scope>NUCLEOTIDE SEQUENCE [LARGE SCALE GENOMIC DNA]</scope>
    <source>
        <strain evidence="4">PL17</strain>
    </source>
</reference>
<evidence type="ECO:0000313" key="3">
    <source>
        <dbReference type="EMBL" id="QJW99110.1"/>
    </source>
</evidence>
<keyword evidence="4" id="KW-1185">Reference proteome</keyword>
<keyword evidence="1" id="KW-0732">Signal</keyword>
<dbReference type="GO" id="GO:0048038">
    <property type="term" value="F:quinone binding"/>
    <property type="evidence" value="ECO:0007669"/>
    <property type="project" value="InterPro"/>
</dbReference>
<evidence type="ECO:0000256" key="1">
    <source>
        <dbReference type="SAM" id="SignalP"/>
    </source>
</evidence>
<dbReference type="RefSeq" id="WP_171474139.1">
    <property type="nucleotide sequence ID" value="NZ_CP053452.2"/>
</dbReference>
<feature type="domain" description="Copper amine oxidase catalytic" evidence="2">
    <location>
        <begin position="187"/>
        <end position="458"/>
    </location>
</feature>
<dbReference type="Pfam" id="PF01179">
    <property type="entry name" value="Cu_amine_oxid"/>
    <property type="match status" value="1"/>
</dbReference>
<dbReference type="EMBL" id="CP053452">
    <property type="protein sequence ID" value="QJW99110.1"/>
    <property type="molecule type" value="Genomic_DNA"/>
</dbReference>
<evidence type="ECO:0000313" key="4">
    <source>
        <dbReference type="Proteomes" id="UP000503447"/>
    </source>
</evidence>
<dbReference type="GO" id="GO:0005507">
    <property type="term" value="F:copper ion binding"/>
    <property type="evidence" value="ECO:0007669"/>
    <property type="project" value="InterPro"/>
</dbReference>
<dbReference type="InterPro" id="IPR036460">
    <property type="entry name" value="Cu_amine_oxidase_C_sf"/>
</dbReference>
<gene>
    <name evidence="3" type="ORF">FTUN_6708</name>
</gene>
<protein>
    <recommendedName>
        <fullName evidence="2">Copper amine oxidase catalytic domain-containing protein</fullName>
    </recommendedName>
</protein>
<organism evidence="3 4">
    <name type="scientific">Frigoriglobus tundricola</name>
    <dbReference type="NCBI Taxonomy" id="2774151"/>
    <lineage>
        <taxon>Bacteria</taxon>
        <taxon>Pseudomonadati</taxon>
        <taxon>Planctomycetota</taxon>
        <taxon>Planctomycetia</taxon>
        <taxon>Gemmatales</taxon>
        <taxon>Gemmataceae</taxon>
        <taxon>Frigoriglobus</taxon>
    </lineage>
</organism>
<accession>A0A6M5Z0F3</accession>
<dbReference type="Gene3D" id="2.70.98.20">
    <property type="entry name" value="Copper amine oxidase, catalytic domain"/>
    <property type="match status" value="1"/>
</dbReference>
<sequence>MRSYFPRVTALRAGFLLTFAAGLLAFGSTAQPNVPAAQPDRDPTVKPPAGPVFPPNTVKQGFPAAGYDPAAPEQSDTCWEVEWELTHPQNRPYYPPGSVPRIKSAKFMWKDKSGTPRWVTVVRMLEIAEIYVPYDNGNTAFLDVHDMSFHTNPARREFLGPPCVAPGEVLRSANPAWSGTIHKEVHDDGIRWMSAETNGRNQIADRVRRGEKMLLWATYYGANYRYMIEYGFADDGTITCRIGPSGRNIFNRQKDRSDTHLHVGCWRMEMDLGDPVRKIGGPKDNEVLIARRVLDEEKEKFAQVAKPFNRNGRGEACEGSAKWVPEEFTTLRVASTVRKNSHGYPLAYDVVSQRLGGIRQLQREGGTYDADMDFINHDFWVTRTESGFTDYIDVPRYAKERRPLTGMPTTIWLCTPALHVARTEDFGTDTGTNSYGGVAITTWAGFVLKPRDLFDGTPLYTPTSSRRFP</sequence>
<dbReference type="GO" id="GO:0009308">
    <property type="term" value="P:amine metabolic process"/>
    <property type="evidence" value="ECO:0007669"/>
    <property type="project" value="InterPro"/>
</dbReference>
<dbReference type="AlphaFoldDB" id="A0A6M5Z0F3"/>
<dbReference type="KEGG" id="ftj:FTUN_6708"/>
<dbReference type="InterPro" id="IPR015798">
    <property type="entry name" value="Cu_amine_oxidase_C"/>
</dbReference>
<evidence type="ECO:0000259" key="2">
    <source>
        <dbReference type="Pfam" id="PF01179"/>
    </source>
</evidence>
<feature type="chain" id="PRO_5026823019" description="Copper amine oxidase catalytic domain-containing protein" evidence="1">
    <location>
        <begin position="31"/>
        <end position="469"/>
    </location>
</feature>
<name>A0A6M5Z0F3_9BACT</name>
<dbReference type="Proteomes" id="UP000503447">
    <property type="component" value="Chromosome"/>
</dbReference>
<dbReference type="GO" id="GO:0008131">
    <property type="term" value="F:primary methylamine oxidase activity"/>
    <property type="evidence" value="ECO:0007669"/>
    <property type="project" value="InterPro"/>
</dbReference>
<proteinExistence type="predicted"/>